<evidence type="ECO:0000313" key="2">
    <source>
        <dbReference type="EMBL" id="STX32523.1"/>
    </source>
</evidence>
<evidence type="ECO:0000256" key="1">
    <source>
        <dbReference type="SAM" id="SignalP"/>
    </source>
</evidence>
<organism evidence="2 3">
    <name type="scientific">Legionella birminghamensis</name>
    <dbReference type="NCBI Taxonomy" id="28083"/>
    <lineage>
        <taxon>Bacteria</taxon>
        <taxon>Pseudomonadati</taxon>
        <taxon>Pseudomonadota</taxon>
        <taxon>Gammaproteobacteria</taxon>
        <taxon>Legionellales</taxon>
        <taxon>Legionellaceae</taxon>
        <taxon>Legionella</taxon>
    </lineage>
</organism>
<sequence length="42" mass="4756">MKTLVSTLIIAFWFSIFAYTATETTHTEPLAQKTSDTENHLP</sequence>
<evidence type="ECO:0000313" key="3">
    <source>
        <dbReference type="Proteomes" id="UP000255066"/>
    </source>
</evidence>
<keyword evidence="1" id="KW-0732">Signal</keyword>
<dbReference type="AlphaFoldDB" id="A0A378IBX5"/>
<feature type="signal peptide" evidence="1">
    <location>
        <begin position="1"/>
        <end position="18"/>
    </location>
</feature>
<dbReference type="Proteomes" id="UP000255066">
    <property type="component" value="Unassembled WGS sequence"/>
</dbReference>
<feature type="chain" id="PRO_5016987973" evidence="1">
    <location>
        <begin position="19"/>
        <end position="42"/>
    </location>
</feature>
<dbReference type="EMBL" id="UGNW01000001">
    <property type="protein sequence ID" value="STX32523.1"/>
    <property type="molecule type" value="Genomic_DNA"/>
</dbReference>
<dbReference type="RefSeq" id="WP_272946870.1">
    <property type="nucleotide sequence ID" value="NZ_CAAAHV010000001.1"/>
</dbReference>
<reference evidence="2 3" key="1">
    <citation type="submission" date="2018-06" db="EMBL/GenBank/DDBJ databases">
        <authorList>
            <consortium name="Pathogen Informatics"/>
            <person name="Doyle S."/>
        </authorList>
    </citation>
    <scope>NUCLEOTIDE SEQUENCE [LARGE SCALE GENOMIC DNA]</scope>
    <source>
        <strain evidence="2 3">NCTC12437</strain>
    </source>
</reference>
<name>A0A378IBX5_9GAMM</name>
<accession>A0A378IBX5</accession>
<protein>
    <submittedName>
        <fullName evidence="2">Uncharacterized protein</fullName>
    </submittedName>
</protein>
<gene>
    <name evidence="2" type="ORF">NCTC12437_02314</name>
</gene>
<proteinExistence type="predicted"/>